<evidence type="ECO:0000313" key="3">
    <source>
        <dbReference type="EMBL" id="PWK23981.1"/>
    </source>
</evidence>
<evidence type="ECO:0000313" key="2">
    <source>
        <dbReference type="EMBL" id="MBD1260881.1"/>
    </source>
</evidence>
<organism evidence="3 4">
    <name type="scientific">Maribacter polysiphoniae</name>
    <dbReference type="NCBI Taxonomy" id="429344"/>
    <lineage>
        <taxon>Bacteria</taxon>
        <taxon>Pseudomonadati</taxon>
        <taxon>Bacteroidota</taxon>
        <taxon>Flavobacteriia</taxon>
        <taxon>Flavobacteriales</taxon>
        <taxon>Flavobacteriaceae</taxon>
        <taxon>Maribacter</taxon>
    </lineage>
</organism>
<name>A0A316E0T5_9FLAO</name>
<comment type="caution">
    <text evidence="3">The sequence shown here is derived from an EMBL/GenBank/DDBJ whole genome shotgun (WGS) entry which is preliminary data.</text>
</comment>
<feature type="chain" id="PRO_5016395435" evidence="1">
    <location>
        <begin position="20"/>
        <end position="137"/>
    </location>
</feature>
<reference evidence="2 5" key="2">
    <citation type="submission" date="2020-07" db="EMBL/GenBank/DDBJ databases">
        <title>The draft genome sequence of Maribacter polysiphoniae KCTC 22021.</title>
        <authorList>
            <person name="Mu L."/>
        </authorList>
    </citation>
    <scope>NUCLEOTIDE SEQUENCE [LARGE SCALE GENOMIC DNA]</scope>
    <source>
        <strain evidence="2 5">KCTC 22021</strain>
    </source>
</reference>
<dbReference type="SUPFAM" id="SSF75169">
    <property type="entry name" value="DsrEFH-like"/>
    <property type="match status" value="1"/>
</dbReference>
<evidence type="ECO:0000313" key="5">
    <source>
        <dbReference type="Proteomes" id="UP000651837"/>
    </source>
</evidence>
<gene>
    <name evidence="2" type="ORF">HZY62_09810</name>
    <name evidence="3" type="ORF">LX92_01567</name>
</gene>
<keyword evidence="5" id="KW-1185">Reference proteome</keyword>
<reference evidence="3 4" key="1">
    <citation type="submission" date="2018-05" db="EMBL/GenBank/DDBJ databases">
        <title>Genomic Encyclopedia of Archaeal and Bacterial Type Strains, Phase II (KMG-II): from individual species to whole genera.</title>
        <authorList>
            <person name="Goeker M."/>
        </authorList>
    </citation>
    <scope>NUCLEOTIDE SEQUENCE [LARGE SCALE GENOMIC DNA]</scope>
    <source>
        <strain evidence="3 4">DSM 23514</strain>
    </source>
</reference>
<dbReference type="EMBL" id="QGGQ01000003">
    <property type="protein sequence ID" value="PWK23981.1"/>
    <property type="molecule type" value="Genomic_DNA"/>
</dbReference>
<dbReference type="AlphaFoldDB" id="A0A316E0T5"/>
<evidence type="ECO:0000313" key="4">
    <source>
        <dbReference type="Proteomes" id="UP000245667"/>
    </source>
</evidence>
<proteinExistence type="predicted"/>
<dbReference type="OrthoDB" id="678766at2"/>
<accession>A0A316E0T5</accession>
<evidence type="ECO:0000256" key="1">
    <source>
        <dbReference type="SAM" id="SignalP"/>
    </source>
</evidence>
<dbReference type="InterPro" id="IPR003787">
    <property type="entry name" value="Sulphur_relay_DsrE/F-like"/>
</dbReference>
<sequence>MKTIVNLIMVCVFSTMVFAQEKPVKIVFDVTSSNTSVHESAMRHVKMMSKAYPDSKFEMVMYSGAYRMVVKGESTVSDEMEALAKNKNVDFVVCQASLNRHKIDASQLVAGVRAVPDGILEIIQKQGQGWGYIKEGQ</sequence>
<keyword evidence="1" id="KW-0732">Signal</keyword>
<dbReference type="InterPro" id="IPR027396">
    <property type="entry name" value="DsrEFH-like"/>
</dbReference>
<dbReference type="Gene3D" id="3.40.1260.10">
    <property type="entry name" value="DsrEFH-like"/>
    <property type="match status" value="1"/>
</dbReference>
<feature type="signal peptide" evidence="1">
    <location>
        <begin position="1"/>
        <end position="19"/>
    </location>
</feature>
<dbReference type="Proteomes" id="UP000245667">
    <property type="component" value="Unassembled WGS sequence"/>
</dbReference>
<dbReference type="PANTHER" id="PTHR37691">
    <property type="entry name" value="BLR3518 PROTEIN"/>
    <property type="match status" value="1"/>
</dbReference>
<dbReference type="PANTHER" id="PTHR37691:SF1">
    <property type="entry name" value="BLR3518 PROTEIN"/>
    <property type="match status" value="1"/>
</dbReference>
<dbReference type="EMBL" id="JACWLN010000003">
    <property type="protein sequence ID" value="MBD1260881.1"/>
    <property type="molecule type" value="Genomic_DNA"/>
</dbReference>
<dbReference type="Proteomes" id="UP000651837">
    <property type="component" value="Unassembled WGS sequence"/>
</dbReference>
<protein>
    <submittedName>
        <fullName evidence="2">DsrE family protein</fullName>
    </submittedName>
</protein>
<dbReference type="RefSeq" id="WP_109649746.1">
    <property type="nucleotide sequence ID" value="NZ_JACWLN010000003.1"/>
</dbReference>
<dbReference type="Pfam" id="PF02635">
    <property type="entry name" value="DsrE"/>
    <property type="match status" value="1"/>
</dbReference>